<evidence type="ECO:0000256" key="3">
    <source>
        <dbReference type="ARBA" id="ARBA00022759"/>
    </source>
</evidence>
<dbReference type="InterPro" id="IPR042206">
    <property type="entry name" value="CRISPR-assoc_Cas1_C"/>
</dbReference>
<keyword evidence="6" id="KW-0051">Antiviral defense</keyword>
<dbReference type="Pfam" id="PF01867">
    <property type="entry name" value="Cas_Cas1"/>
    <property type="match status" value="1"/>
</dbReference>
<evidence type="ECO:0000256" key="7">
    <source>
        <dbReference type="ARBA" id="ARBA00023125"/>
    </source>
</evidence>
<dbReference type="GO" id="GO:0046872">
    <property type="term" value="F:metal ion binding"/>
    <property type="evidence" value="ECO:0007669"/>
    <property type="project" value="UniProtKB-KW"/>
</dbReference>
<protein>
    <submittedName>
        <fullName evidence="10">CRISPR-associated protein Cas1</fullName>
    </submittedName>
</protein>
<dbReference type="GO" id="GO:0043571">
    <property type="term" value="P:maintenance of CRISPR repeat elements"/>
    <property type="evidence" value="ECO:0007669"/>
    <property type="project" value="InterPro"/>
</dbReference>
<dbReference type="RefSeq" id="WP_012463207.1">
    <property type="nucleotide sequence ID" value="NC_010794.1"/>
</dbReference>
<dbReference type="GO" id="GO:0016787">
    <property type="term" value="F:hydrolase activity"/>
    <property type="evidence" value="ECO:0007669"/>
    <property type="project" value="UniProtKB-KW"/>
</dbReference>
<dbReference type="PANTHER" id="PTHR34353">
    <property type="entry name" value="CRISPR-ASSOCIATED ENDONUCLEASE CAS1 1"/>
    <property type="match status" value="1"/>
</dbReference>
<keyword evidence="1" id="KW-0540">Nuclease</keyword>
<keyword evidence="8" id="KW-0464">Manganese</keyword>
<dbReference type="CDD" id="cd09634">
    <property type="entry name" value="Cas1_I-II-III"/>
    <property type="match status" value="1"/>
</dbReference>
<dbReference type="HOGENOM" id="CLU_1271066_0_0_0"/>
<dbReference type="EMBL" id="CP000975">
    <property type="protein sequence ID" value="ACD82925.1"/>
    <property type="molecule type" value="Genomic_DNA"/>
</dbReference>
<dbReference type="GO" id="GO:0004519">
    <property type="term" value="F:endonuclease activity"/>
    <property type="evidence" value="ECO:0007669"/>
    <property type="project" value="UniProtKB-KW"/>
</dbReference>
<dbReference type="NCBIfam" id="TIGR00287">
    <property type="entry name" value="cas1"/>
    <property type="match status" value="1"/>
</dbReference>
<dbReference type="InterPro" id="IPR050646">
    <property type="entry name" value="Cas1"/>
</dbReference>
<dbReference type="eggNOG" id="COG1518">
    <property type="taxonomic scope" value="Bacteria"/>
</dbReference>
<proteinExistence type="predicted"/>
<sequence length="217" mass="25339">MRQRYRPDDHKLLVRFKRACVGLVHARQLPAVRGWEGWASRHYWRWFAQQVNQLGGFEERRTHGQTQDPVNLALNYGYALLRHRLGVAVRLAGLDPYLGVLHEANGRHEALVSDLVEIFRPEVDRLVIRLIHLKMIQPKDFVFQDGLLWLRPEARRRFVQSFTRICEGLPRHGGSMLHSRIRRLVDSYKKAVLEGTLSDWRPIPQGWTKEVGGDFPP</sequence>
<comment type="subunit">
    <text evidence="9">Homodimer, forms a heterotetramer with a Cas2 homodimer.</text>
</comment>
<evidence type="ECO:0000256" key="5">
    <source>
        <dbReference type="ARBA" id="ARBA00022842"/>
    </source>
</evidence>
<organism evidence="10 11">
    <name type="scientific">Methylacidiphilum infernorum (isolate V4)</name>
    <name type="common">Methylokorus infernorum (strain V4)</name>
    <dbReference type="NCBI Taxonomy" id="481448"/>
    <lineage>
        <taxon>Bacteria</taxon>
        <taxon>Pseudomonadati</taxon>
        <taxon>Verrucomicrobiota</taxon>
        <taxon>Methylacidiphilae</taxon>
        <taxon>Methylacidiphilales</taxon>
        <taxon>Methylacidiphilaceae</taxon>
        <taxon>Methylacidiphilum (ex Ratnadevi et al. 2023)</taxon>
    </lineage>
</organism>
<evidence type="ECO:0000256" key="4">
    <source>
        <dbReference type="ARBA" id="ARBA00022801"/>
    </source>
</evidence>
<evidence type="ECO:0000256" key="1">
    <source>
        <dbReference type="ARBA" id="ARBA00022722"/>
    </source>
</evidence>
<evidence type="ECO:0000313" key="10">
    <source>
        <dbReference type="EMBL" id="ACD82925.1"/>
    </source>
</evidence>
<dbReference type="STRING" id="481448.Minf_0870"/>
<dbReference type="InterPro" id="IPR002729">
    <property type="entry name" value="CRISPR-assoc_Cas1"/>
</dbReference>
<dbReference type="AlphaFoldDB" id="B3E1C9"/>
<keyword evidence="2" id="KW-0479">Metal-binding</keyword>
<evidence type="ECO:0000313" key="11">
    <source>
        <dbReference type="Proteomes" id="UP000009149"/>
    </source>
</evidence>
<dbReference type="GO" id="GO:0051607">
    <property type="term" value="P:defense response to virus"/>
    <property type="evidence" value="ECO:0007669"/>
    <property type="project" value="UniProtKB-KW"/>
</dbReference>
<gene>
    <name evidence="10" type="ordered locus">Minf_0870</name>
</gene>
<keyword evidence="5" id="KW-0460">Magnesium</keyword>
<evidence type="ECO:0000256" key="2">
    <source>
        <dbReference type="ARBA" id="ARBA00022723"/>
    </source>
</evidence>
<keyword evidence="7" id="KW-0238">DNA-binding</keyword>
<reference evidence="10 11" key="1">
    <citation type="journal article" date="2008" name="Biol. Direct">
        <title>Complete genome sequence of the extremely acidophilic methanotroph isolate V4, Methylacidiphilum infernorum, a representative of the bacterial phylum Verrucomicrobia.</title>
        <authorList>
            <person name="Hou S."/>
            <person name="Makarova K.S."/>
            <person name="Saw J.H."/>
            <person name="Senin P."/>
            <person name="Ly B.V."/>
            <person name="Zhou Z."/>
            <person name="Ren Y."/>
            <person name="Wang J."/>
            <person name="Galperin M.Y."/>
            <person name="Omelchenko M.V."/>
            <person name="Wolf Y.I."/>
            <person name="Yutin N."/>
            <person name="Koonin E.V."/>
            <person name="Stott M.B."/>
            <person name="Mountain B.W."/>
            <person name="Crowe M.A."/>
            <person name="Smirnova A.V."/>
            <person name="Dunfield P.F."/>
            <person name="Feng L."/>
            <person name="Wang L."/>
            <person name="Alam M."/>
        </authorList>
    </citation>
    <scope>NUCLEOTIDE SEQUENCE [LARGE SCALE GENOMIC DNA]</scope>
    <source>
        <strain evidence="11">Isolate V4</strain>
    </source>
</reference>
<evidence type="ECO:0000256" key="6">
    <source>
        <dbReference type="ARBA" id="ARBA00023118"/>
    </source>
</evidence>
<name>B3E1C9_METI4</name>
<keyword evidence="3" id="KW-0255">Endonuclease</keyword>
<dbReference type="PANTHER" id="PTHR34353:SF2">
    <property type="entry name" value="CRISPR-ASSOCIATED ENDONUCLEASE CAS1 1"/>
    <property type="match status" value="1"/>
</dbReference>
<evidence type="ECO:0000256" key="9">
    <source>
        <dbReference type="ARBA" id="ARBA00038592"/>
    </source>
</evidence>
<dbReference type="Gene3D" id="1.20.120.920">
    <property type="entry name" value="CRISPR-associated endonuclease Cas1, C-terminal domain"/>
    <property type="match status" value="1"/>
</dbReference>
<evidence type="ECO:0000256" key="8">
    <source>
        <dbReference type="ARBA" id="ARBA00023211"/>
    </source>
</evidence>
<dbReference type="KEGG" id="min:Minf_0870"/>
<dbReference type="Proteomes" id="UP000009149">
    <property type="component" value="Chromosome"/>
</dbReference>
<keyword evidence="4" id="KW-0378">Hydrolase</keyword>
<dbReference type="GO" id="GO:0003677">
    <property type="term" value="F:DNA binding"/>
    <property type="evidence" value="ECO:0007669"/>
    <property type="project" value="UniProtKB-KW"/>
</dbReference>
<accession>B3E1C9</accession>